<evidence type="ECO:0000256" key="3">
    <source>
        <dbReference type="ARBA" id="ARBA00023163"/>
    </source>
</evidence>
<accession>A0ABN6CV98</accession>
<dbReference type="InterPro" id="IPR001647">
    <property type="entry name" value="HTH_TetR"/>
</dbReference>
<dbReference type="Gene3D" id="1.10.357.10">
    <property type="entry name" value="Tetracycline Repressor, domain 2"/>
    <property type="match status" value="1"/>
</dbReference>
<evidence type="ECO:0000256" key="1">
    <source>
        <dbReference type="ARBA" id="ARBA00023015"/>
    </source>
</evidence>
<dbReference type="PRINTS" id="PR00455">
    <property type="entry name" value="HTHTETR"/>
</dbReference>
<evidence type="ECO:0000313" key="6">
    <source>
        <dbReference type="EMBL" id="BCN92931.1"/>
    </source>
</evidence>
<keyword evidence="7" id="KW-1185">Reference proteome</keyword>
<evidence type="ECO:0000313" key="7">
    <source>
        <dbReference type="Proteomes" id="UP001054820"/>
    </source>
</evidence>
<dbReference type="PROSITE" id="PS01081">
    <property type="entry name" value="HTH_TETR_1"/>
    <property type="match status" value="1"/>
</dbReference>
<keyword evidence="1" id="KW-0805">Transcription regulation</keyword>
<dbReference type="EMBL" id="AP024202">
    <property type="protein sequence ID" value="BCN92931.1"/>
    <property type="molecule type" value="Genomic_DNA"/>
</dbReference>
<evidence type="ECO:0000259" key="5">
    <source>
        <dbReference type="PROSITE" id="PS50977"/>
    </source>
</evidence>
<dbReference type="PANTHER" id="PTHR47506:SF1">
    <property type="entry name" value="HTH-TYPE TRANSCRIPTIONAL REGULATOR YJDC"/>
    <property type="match status" value="1"/>
</dbReference>
<dbReference type="Pfam" id="PF00440">
    <property type="entry name" value="TetR_N"/>
    <property type="match status" value="1"/>
</dbReference>
<evidence type="ECO:0000256" key="2">
    <source>
        <dbReference type="ARBA" id="ARBA00023125"/>
    </source>
</evidence>
<dbReference type="SUPFAM" id="SSF46689">
    <property type="entry name" value="Homeodomain-like"/>
    <property type="match status" value="1"/>
</dbReference>
<keyword evidence="3" id="KW-0804">Transcription</keyword>
<proteinExistence type="predicted"/>
<gene>
    <name evidence="6" type="ORF">THMIRHAM_07160</name>
</gene>
<feature type="domain" description="HTH tetR-type" evidence="5">
    <location>
        <begin position="9"/>
        <end position="69"/>
    </location>
</feature>
<feature type="DNA-binding region" description="H-T-H motif" evidence="4">
    <location>
        <begin position="32"/>
        <end position="51"/>
    </location>
</feature>
<protein>
    <recommendedName>
        <fullName evidence="5">HTH tetR-type domain-containing protein</fullName>
    </recommendedName>
</protein>
<dbReference type="SUPFAM" id="SSF48498">
    <property type="entry name" value="Tetracyclin repressor-like, C-terminal domain"/>
    <property type="match status" value="1"/>
</dbReference>
<evidence type="ECO:0000256" key="4">
    <source>
        <dbReference type="PROSITE-ProRule" id="PRU00335"/>
    </source>
</evidence>
<dbReference type="PANTHER" id="PTHR47506">
    <property type="entry name" value="TRANSCRIPTIONAL REGULATORY PROTEIN"/>
    <property type="match status" value="1"/>
</dbReference>
<keyword evidence="2 4" id="KW-0238">DNA-binding</keyword>
<dbReference type="InterPro" id="IPR023772">
    <property type="entry name" value="DNA-bd_HTH_TetR-type_CS"/>
</dbReference>
<name>A0ABN6CV98_9GAMM</name>
<dbReference type="PROSITE" id="PS50977">
    <property type="entry name" value="HTH_TETR_2"/>
    <property type="match status" value="1"/>
</dbReference>
<dbReference type="RefSeq" id="WP_237263555.1">
    <property type="nucleotide sequence ID" value="NZ_AP024202.1"/>
</dbReference>
<organism evidence="6 7">
    <name type="scientific">Thiomicrorhabdus immobilis</name>
    <dbReference type="NCBI Taxonomy" id="2791037"/>
    <lineage>
        <taxon>Bacteria</taxon>
        <taxon>Pseudomonadati</taxon>
        <taxon>Pseudomonadota</taxon>
        <taxon>Gammaproteobacteria</taxon>
        <taxon>Thiotrichales</taxon>
        <taxon>Piscirickettsiaceae</taxon>
        <taxon>Thiomicrorhabdus</taxon>
    </lineage>
</organism>
<dbReference type="Proteomes" id="UP001054820">
    <property type="component" value="Chromosome"/>
</dbReference>
<reference evidence="6" key="1">
    <citation type="journal article" date="2022" name="Arch. Microbiol.">
        <title>Thiomicrorhabdus immobilis sp. nov., a mesophilic sulfur-oxidizing bacterium isolated from sediment of a brackish lake in northern Japan.</title>
        <authorList>
            <person name="Kojima H."/>
            <person name="Mochizuki J."/>
            <person name="Kanda M."/>
            <person name="Watanabe T."/>
            <person name="Fukui M."/>
        </authorList>
    </citation>
    <scope>NUCLEOTIDE SEQUENCE</scope>
    <source>
        <strain evidence="6">Am19</strain>
    </source>
</reference>
<dbReference type="InterPro" id="IPR009057">
    <property type="entry name" value="Homeodomain-like_sf"/>
</dbReference>
<sequence>MYIVNNQLSSAKLKVLNSALDLFMEKGYFNTSIPDLVKHSGVSTGSIYHAFKDKEAIAEALMQALLEQIESEQTAIFNQYNSSWDRFYELSRWMIETAHKHPQAMQFILNARHKEFLPNLPPICSSQPFLNLRDVIQQGMDEGELIEMDLMVAAASSFGGVMRLIQLGLDNMLEQPLPNYLESITKTSWRSIAKTI</sequence>
<dbReference type="InterPro" id="IPR036271">
    <property type="entry name" value="Tet_transcr_reg_TetR-rel_C_sf"/>
</dbReference>